<dbReference type="EMBL" id="BK059091">
    <property type="protein sequence ID" value="DAE28927.1"/>
    <property type="molecule type" value="Genomic_DNA"/>
</dbReference>
<sequence length="81" mass="9595">MEMKNIDYAKLAMAIINEYESDRAESGRKEIRKGMKHVLDKYKSEHDKEIIDEMLITFTGWNLETLIQKSEKISDNEIEEE</sequence>
<proteinExistence type="predicted"/>
<name>A0A8S5RC49_9VIRU</name>
<organism evidence="1">
    <name type="scientific">virus sp. ctmTa7</name>
    <dbReference type="NCBI Taxonomy" id="2828255"/>
    <lineage>
        <taxon>Viruses</taxon>
    </lineage>
</organism>
<protein>
    <submittedName>
        <fullName evidence="1">Uncharacterized protein</fullName>
    </submittedName>
</protein>
<evidence type="ECO:0000313" key="1">
    <source>
        <dbReference type="EMBL" id="DAE28927.1"/>
    </source>
</evidence>
<accession>A0A8S5RC49</accession>
<reference evidence="1" key="1">
    <citation type="journal article" date="2021" name="Proc. Natl. Acad. Sci. U.S.A.">
        <title>A Catalog of Tens of Thousands of Viruses from Human Metagenomes Reveals Hidden Associations with Chronic Diseases.</title>
        <authorList>
            <person name="Tisza M.J."/>
            <person name="Buck C.B."/>
        </authorList>
    </citation>
    <scope>NUCLEOTIDE SEQUENCE</scope>
    <source>
        <strain evidence="1">CtmTa7</strain>
    </source>
</reference>